<keyword evidence="7" id="KW-0690">Ribosome biogenesis</keyword>
<comment type="similarity">
    <text evidence="1 7">Belongs to the endoribonuclease YbeY family.</text>
</comment>
<evidence type="ECO:0000256" key="3">
    <source>
        <dbReference type="ARBA" id="ARBA00022723"/>
    </source>
</evidence>
<dbReference type="GO" id="GO:0004222">
    <property type="term" value="F:metalloendopeptidase activity"/>
    <property type="evidence" value="ECO:0007669"/>
    <property type="project" value="InterPro"/>
</dbReference>
<keyword evidence="2 7" id="KW-0540">Nuclease</keyword>
<evidence type="ECO:0000256" key="6">
    <source>
        <dbReference type="ARBA" id="ARBA00022833"/>
    </source>
</evidence>
<dbReference type="NCBIfam" id="TIGR00043">
    <property type="entry name" value="rRNA maturation RNase YbeY"/>
    <property type="match status" value="1"/>
</dbReference>
<comment type="cofactor">
    <cofactor evidence="7">
        <name>Zn(2+)</name>
        <dbReference type="ChEBI" id="CHEBI:29105"/>
    </cofactor>
    <text evidence="7">Binds 1 zinc ion.</text>
</comment>
<keyword evidence="3 7" id="KW-0479">Metal-binding</keyword>
<accession>A0A1J4V7X3</accession>
<dbReference type="HAMAP" id="MF_00009">
    <property type="entry name" value="Endoribonucl_YbeY"/>
    <property type="match status" value="1"/>
</dbReference>
<dbReference type="InterPro" id="IPR023091">
    <property type="entry name" value="MetalPrtase_cat_dom_sf_prd"/>
</dbReference>
<feature type="binding site" evidence="7">
    <location>
        <position position="97"/>
    </location>
    <ligand>
        <name>Zn(2+)</name>
        <dbReference type="ChEBI" id="CHEBI:29105"/>
        <note>catalytic</note>
    </ligand>
</feature>
<feature type="binding site" evidence="7">
    <location>
        <position position="101"/>
    </location>
    <ligand>
        <name>Zn(2+)</name>
        <dbReference type="ChEBI" id="CHEBI:29105"/>
        <note>catalytic</note>
    </ligand>
</feature>
<dbReference type="SUPFAM" id="SSF55486">
    <property type="entry name" value="Metalloproteases ('zincins'), catalytic domain"/>
    <property type="match status" value="1"/>
</dbReference>
<dbReference type="Pfam" id="PF02130">
    <property type="entry name" value="YbeY"/>
    <property type="match status" value="1"/>
</dbReference>
<keyword evidence="7" id="KW-0963">Cytoplasm</keyword>
<protein>
    <recommendedName>
        <fullName evidence="7">Endoribonuclease YbeY</fullName>
        <ecNumber evidence="7">3.1.-.-</ecNumber>
    </recommendedName>
</protein>
<name>A0A1J4V7X3_9BACT</name>
<keyword evidence="5 7" id="KW-0378">Hydrolase</keyword>
<dbReference type="AlphaFoldDB" id="A0A1J4V7X3"/>
<comment type="caution">
    <text evidence="8">The sequence shown here is derived from an EMBL/GenBank/DDBJ whole genome shotgun (WGS) entry which is preliminary data.</text>
</comment>
<keyword evidence="4 7" id="KW-0255">Endonuclease</keyword>
<keyword evidence="7" id="KW-0698">rRNA processing</keyword>
<comment type="subcellular location">
    <subcellularLocation>
        <location evidence="7">Cytoplasm</location>
    </subcellularLocation>
</comment>
<dbReference type="GO" id="GO:0004521">
    <property type="term" value="F:RNA endonuclease activity"/>
    <property type="evidence" value="ECO:0007669"/>
    <property type="project" value="UniProtKB-UniRule"/>
</dbReference>
<sequence>MFTCSSTIKGKPPRLPFARIANYILGEKYSLGLVLCGSTLSRRLNETYRGKAKPANVLSFPLSDTEGEIFIDIRRARQEARHFDRNENDFIIFLFIHGLLHLKGLAHSSKMEKLEKKIEKKFTPRPKKRR</sequence>
<keyword evidence="6 7" id="KW-0862">Zinc</keyword>
<evidence type="ECO:0000256" key="2">
    <source>
        <dbReference type="ARBA" id="ARBA00022722"/>
    </source>
</evidence>
<dbReference type="GO" id="GO:0006364">
    <property type="term" value="P:rRNA processing"/>
    <property type="evidence" value="ECO:0007669"/>
    <property type="project" value="UniProtKB-UniRule"/>
</dbReference>
<gene>
    <name evidence="7" type="primary">ybeY</name>
    <name evidence="8" type="ORF">AUJ44_03160</name>
</gene>
<dbReference type="EC" id="3.1.-.-" evidence="7"/>
<comment type="function">
    <text evidence="7">Single strand-specific metallo-endoribonuclease involved in late-stage 70S ribosome quality control and in maturation of the 3' terminus of the 16S rRNA.</text>
</comment>
<dbReference type="Gene3D" id="3.40.390.30">
    <property type="entry name" value="Metalloproteases ('zincins'), catalytic domain"/>
    <property type="match status" value="1"/>
</dbReference>
<evidence type="ECO:0000256" key="5">
    <source>
        <dbReference type="ARBA" id="ARBA00022801"/>
    </source>
</evidence>
<dbReference type="InterPro" id="IPR002036">
    <property type="entry name" value="YbeY"/>
</dbReference>
<dbReference type="GO" id="GO:0005737">
    <property type="term" value="C:cytoplasm"/>
    <property type="evidence" value="ECO:0007669"/>
    <property type="project" value="UniProtKB-SubCell"/>
</dbReference>
<organism evidence="8 9">
    <name type="scientific">Candidatus Nomurabacteria bacterium CG1_02_47_685</name>
    <dbReference type="NCBI Taxonomy" id="1805282"/>
    <lineage>
        <taxon>Bacteria</taxon>
        <taxon>Candidatus Nomuraibacteriota</taxon>
    </lineage>
</organism>
<dbReference type="STRING" id="1805282.AUJ44_03160"/>
<evidence type="ECO:0000256" key="1">
    <source>
        <dbReference type="ARBA" id="ARBA00010875"/>
    </source>
</evidence>
<evidence type="ECO:0000313" key="9">
    <source>
        <dbReference type="Proteomes" id="UP000183206"/>
    </source>
</evidence>
<dbReference type="EMBL" id="MNVO01000047">
    <property type="protein sequence ID" value="OIO32136.1"/>
    <property type="molecule type" value="Genomic_DNA"/>
</dbReference>
<evidence type="ECO:0000256" key="7">
    <source>
        <dbReference type="HAMAP-Rule" id="MF_00009"/>
    </source>
</evidence>
<proteinExistence type="inferred from homology"/>
<dbReference type="GO" id="GO:0008270">
    <property type="term" value="F:zinc ion binding"/>
    <property type="evidence" value="ECO:0007669"/>
    <property type="project" value="UniProtKB-UniRule"/>
</dbReference>
<evidence type="ECO:0000313" key="8">
    <source>
        <dbReference type="EMBL" id="OIO32136.1"/>
    </source>
</evidence>
<reference evidence="8 9" key="1">
    <citation type="journal article" date="2016" name="Environ. Microbiol.">
        <title>Genomic resolution of a cold subsurface aquifer community provides metabolic insights for novel microbes adapted to high CO concentrations.</title>
        <authorList>
            <person name="Probst A.J."/>
            <person name="Castelle C.J."/>
            <person name="Singh A."/>
            <person name="Brown C.T."/>
            <person name="Anantharaman K."/>
            <person name="Sharon I."/>
            <person name="Hug L.A."/>
            <person name="Burstein D."/>
            <person name="Emerson J.B."/>
            <person name="Thomas B.C."/>
            <person name="Banfield J.F."/>
        </authorList>
    </citation>
    <scope>NUCLEOTIDE SEQUENCE [LARGE SCALE GENOMIC DNA]</scope>
    <source>
        <strain evidence="8">CG1_02_47_685</strain>
    </source>
</reference>
<evidence type="ECO:0000256" key="4">
    <source>
        <dbReference type="ARBA" id="ARBA00022759"/>
    </source>
</evidence>
<feature type="binding site" evidence="7">
    <location>
        <position position="107"/>
    </location>
    <ligand>
        <name>Zn(2+)</name>
        <dbReference type="ChEBI" id="CHEBI:29105"/>
        <note>catalytic</note>
    </ligand>
</feature>
<dbReference type="Proteomes" id="UP000183206">
    <property type="component" value="Unassembled WGS sequence"/>
</dbReference>